<dbReference type="OrthoDB" id="10261027at2759"/>
<evidence type="ECO:0008006" key="3">
    <source>
        <dbReference type="Google" id="ProtNLM"/>
    </source>
</evidence>
<accession>A0A915ZXL1</accession>
<protein>
    <recommendedName>
        <fullName evidence="3">Serine-threonine/tyrosine-protein kinase catalytic domain-containing protein</fullName>
    </recommendedName>
</protein>
<reference evidence="1" key="1">
    <citation type="submission" date="2020-05" db="EMBL/GenBank/DDBJ databases">
        <authorList>
            <person name="Rincon C."/>
            <person name="Sanders R I."/>
            <person name="Robbins C."/>
            <person name="Chaturvedi A."/>
        </authorList>
    </citation>
    <scope>NUCLEOTIDE SEQUENCE</scope>
    <source>
        <strain evidence="1">CHB12</strain>
    </source>
</reference>
<dbReference type="AlphaFoldDB" id="A0A915ZXL1"/>
<comment type="caution">
    <text evidence="1">The sequence shown here is derived from an EMBL/GenBank/DDBJ whole genome shotgun (WGS) entry which is preliminary data.</text>
</comment>
<organism evidence="1 2">
    <name type="scientific">Rhizophagus irregularis</name>
    <dbReference type="NCBI Taxonomy" id="588596"/>
    <lineage>
        <taxon>Eukaryota</taxon>
        <taxon>Fungi</taxon>
        <taxon>Fungi incertae sedis</taxon>
        <taxon>Mucoromycota</taxon>
        <taxon>Glomeromycotina</taxon>
        <taxon>Glomeromycetes</taxon>
        <taxon>Glomerales</taxon>
        <taxon>Glomeraceae</taxon>
        <taxon>Rhizophagus</taxon>
    </lineage>
</organism>
<evidence type="ECO:0000313" key="1">
    <source>
        <dbReference type="EMBL" id="CAB5394620.1"/>
    </source>
</evidence>
<sequence length="141" mass="16469">MSIASGLRETPISKTPEDYIKIYTDCWNIEPDNRPTINHVVDKLKAIITKENIIIKDFNLYDNKKDIQLPNIHQTHQTNLDVKISENIISLYEDLSKNTTQYFNMMKTKEIDFSISSSNQFENLVNNLMNFLDNNEIIKIT</sequence>
<dbReference type="EMBL" id="CAGKOT010000090">
    <property type="protein sequence ID" value="CAB5394620.1"/>
    <property type="molecule type" value="Genomic_DNA"/>
</dbReference>
<evidence type="ECO:0000313" key="2">
    <source>
        <dbReference type="Proteomes" id="UP000684084"/>
    </source>
</evidence>
<proteinExistence type="predicted"/>
<dbReference type="Proteomes" id="UP000684084">
    <property type="component" value="Unassembled WGS sequence"/>
</dbReference>
<name>A0A915ZXL1_9GLOM</name>
<gene>
    <name evidence="1" type="ORF">CHRIB12_LOCUS23409</name>
</gene>